<dbReference type="Proteomes" id="UP000323161">
    <property type="component" value="Unassembled WGS sequence"/>
</dbReference>
<dbReference type="PIRSF" id="PIRSF004923">
    <property type="entry name" value="RseC"/>
    <property type="match status" value="1"/>
</dbReference>
<dbReference type="EMBL" id="VTUU01000008">
    <property type="protein sequence ID" value="KAA1172004.1"/>
    <property type="molecule type" value="Genomic_DNA"/>
</dbReference>
<name>A0A5B0VC04_9GAMM</name>
<accession>A0A5B0VC04</accession>
<keyword evidence="1" id="KW-0472">Membrane</keyword>
<dbReference type="PANTHER" id="PTHR35867:SF1">
    <property type="entry name" value="PROTEIN RSEC"/>
    <property type="match status" value="1"/>
</dbReference>
<sequence>MITETGKVIALKGNQAWVQTIRTSACQSCAARSGCGQRVLAGATSGRANQVLVLNSVDAVVGDEVTIGIDEQALLGASVIVYAVPLLLMIVGSMLAHQLSGGSDGWSILGAVSGLVAGLFCSRKLQKNKQQQYEPRLLRVNRIVSNTCL</sequence>
<dbReference type="RefSeq" id="WP_149601142.1">
    <property type="nucleotide sequence ID" value="NZ_VTUU01000008.1"/>
</dbReference>
<protein>
    <submittedName>
        <fullName evidence="2">SoxR reducing system RseC family protein</fullName>
    </submittedName>
</protein>
<evidence type="ECO:0000256" key="1">
    <source>
        <dbReference type="SAM" id="Phobius"/>
    </source>
</evidence>
<dbReference type="InterPro" id="IPR026268">
    <property type="entry name" value="RseC"/>
</dbReference>
<evidence type="ECO:0000313" key="3">
    <source>
        <dbReference type="Proteomes" id="UP000323161"/>
    </source>
</evidence>
<comment type="caution">
    <text evidence="2">The sequence shown here is derived from an EMBL/GenBank/DDBJ whole genome shotgun (WGS) entry which is preliminary data.</text>
</comment>
<dbReference type="PANTHER" id="PTHR35867">
    <property type="entry name" value="PROTEIN RSEC"/>
    <property type="match status" value="1"/>
</dbReference>
<feature type="transmembrane region" description="Helical" evidence="1">
    <location>
        <begin position="79"/>
        <end position="99"/>
    </location>
</feature>
<dbReference type="InterPro" id="IPR007359">
    <property type="entry name" value="SigmaE_reg_RseC_MucC"/>
</dbReference>
<dbReference type="Pfam" id="PF04246">
    <property type="entry name" value="RseC_MucC"/>
    <property type="match status" value="1"/>
</dbReference>
<feature type="transmembrane region" description="Helical" evidence="1">
    <location>
        <begin position="105"/>
        <end position="122"/>
    </location>
</feature>
<dbReference type="AlphaFoldDB" id="A0A5B0VC04"/>
<reference evidence="2 3" key="1">
    <citation type="submission" date="2019-08" db="EMBL/GenBank/DDBJ databases">
        <title>Marinobacter ZYF650 sp. nov., a marine bacterium isolated from seawater of the Mariana trench.</title>
        <authorList>
            <person name="Ahmad W."/>
        </authorList>
    </citation>
    <scope>NUCLEOTIDE SEQUENCE [LARGE SCALE GENOMIC DNA]</scope>
    <source>
        <strain evidence="2 3">ZYF650</strain>
    </source>
</reference>
<keyword evidence="1" id="KW-1133">Transmembrane helix</keyword>
<proteinExistence type="predicted"/>
<keyword evidence="3" id="KW-1185">Reference proteome</keyword>
<gene>
    <name evidence="2" type="ORF">FWJ25_15345</name>
</gene>
<evidence type="ECO:0000313" key="2">
    <source>
        <dbReference type="EMBL" id="KAA1172004.1"/>
    </source>
</evidence>
<organism evidence="2 3">
    <name type="scientific">Marinobacter salinexigens</name>
    <dbReference type="NCBI Taxonomy" id="2919747"/>
    <lineage>
        <taxon>Bacteria</taxon>
        <taxon>Pseudomonadati</taxon>
        <taxon>Pseudomonadota</taxon>
        <taxon>Gammaproteobacteria</taxon>
        <taxon>Pseudomonadales</taxon>
        <taxon>Marinobacteraceae</taxon>
        <taxon>Marinobacter</taxon>
    </lineage>
</organism>
<keyword evidence="1" id="KW-0812">Transmembrane</keyword>